<dbReference type="GO" id="GO:0005576">
    <property type="term" value="C:extracellular region"/>
    <property type="evidence" value="ECO:0007669"/>
    <property type="project" value="UniProtKB-SubCell"/>
</dbReference>
<evidence type="ECO:0000259" key="17">
    <source>
        <dbReference type="PROSITE" id="PS52012"/>
    </source>
</evidence>
<comment type="caution">
    <text evidence="18">The sequence shown here is derived from an EMBL/GenBank/DDBJ whole genome shotgun (WGS) entry which is preliminary data.</text>
</comment>
<proteinExistence type="inferred from homology"/>
<keyword evidence="6 15" id="KW-0349">Heme</keyword>
<evidence type="ECO:0000256" key="4">
    <source>
        <dbReference type="ARBA" id="ARBA00022475"/>
    </source>
</evidence>
<dbReference type="Proteomes" id="UP001172155">
    <property type="component" value="Unassembled WGS sequence"/>
</dbReference>
<name>A0AA40K5M2_9PEZI</name>
<dbReference type="EMBL" id="JAUKUD010000004">
    <property type="protein sequence ID" value="KAK0746836.1"/>
    <property type="molecule type" value="Genomic_DNA"/>
</dbReference>
<keyword evidence="5" id="KW-0964">Secreted</keyword>
<protein>
    <recommendedName>
        <fullName evidence="17">CFEM domain-containing protein</fullName>
    </recommendedName>
</protein>
<keyword evidence="19" id="KW-1185">Reference proteome</keyword>
<evidence type="ECO:0000256" key="13">
    <source>
        <dbReference type="ARBA" id="ARBA00023180"/>
    </source>
</evidence>
<evidence type="ECO:0000256" key="16">
    <source>
        <dbReference type="SAM" id="SignalP"/>
    </source>
</evidence>
<evidence type="ECO:0000313" key="18">
    <source>
        <dbReference type="EMBL" id="KAK0746836.1"/>
    </source>
</evidence>
<keyword evidence="11" id="KW-0472">Membrane</keyword>
<keyword evidence="10 15" id="KW-0408">Iron</keyword>
<dbReference type="InterPro" id="IPR051735">
    <property type="entry name" value="CFEM_domain"/>
</dbReference>
<keyword evidence="4" id="KW-1003">Cell membrane</keyword>
<organism evidence="18 19">
    <name type="scientific">Schizothecium vesticola</name>
    <dbReference type="NCBI Taxonomy" id="314040"/>
    <lineage>
        <taxon>Eukaryota</taxon>
        <taxon>Fungi</taxon>
        <taxon>Dikarya</taxon>
        <taxon>Ascomycota</taxon>
        <taxon>Pezizomycotina</taxon>
        <taxon>Sordariomycetes</taxon>
        <taxon>Sordariomycetidae</taxon>
        <taxon>Sordariales</taxon>
        <taxon>Schizotheciaceae</taxon>
        <taxon>Schizothecium</taxon>
    </lineage>
</organism>
<keyword evidence="13" id="KW-0325">Glycoprotein</keyword>
<evidence type="ECO:0000256" key="15">
    <source>
        <dbReference type="PROSITE-ProRule" id="PRU01356"/>
    </source>
</evidence>
<evidence type="ECO:0000256" key="3">
    <source>
        <dbReference type="ARBA" id="ARBA00010031"/>
    </source>
</evidence>
<dbReference type="GO" id="GO:0005886">
    <property type="term" value="C:plasma membrane"/>
    <property type="evidence" value="ECO:0007669"/>
    <property type="project" value="UniProtKB-SubCell"/>
</dbReference>
<feature type="chain" id="PRO_5041341083" description="CFEM domain-containing protein" evidence="16">
    <location>
        <begin position="19"/>
        <end position="157"/>
    </location>
</feature>
<keyword evidence="9 16" id="KW-0732">Signal</keyword>
<evidence type="ECO:0000256" key="8">
    <source>
        <dbReference type="ARBA" id="ARBA00022723"/>
    </source>
</evidence>
<dbReference type="Pfam" id="PF05730">
    <property type="entry name" value="CFEM"/>
    <property type="match status" value="1"/>
</dbReference>
<dbReference type="PROSITE" id="PS52012">
    <property type="entry name" value="CFEM"/>
    <property type="match status" value="1"/>
</dbReference>
<evidence type="ECO:0000256" key="9">
    <source>
        <dbReference type="ARBA" id="ARBA00022729"/>
    </source>
</evidence>
<feature type="signal peptide" evidence="16">
    <location>
        <begin position="1"/>
        <end position="18"/>
    </location>
</feature>
<evidence type="ECO:0000256" key="1">
    <source>
        <dbReference type="ARBA" id="ARBA00004609"/>
    </source>
</evidence>
<keyword evidence="8 15" id="KW-0479">Metal-binding</keyword>
<evidence type="ECO:0000256" key="7">
    <source>
        <dbReference type="ARBA" id="ARBA00022622"/>
    </source>
</evidence>
<feature type="domain" description="CFEM" evidence="17">
    <location>
        <begin position="1"/>
        <end position="108"/>
    </location>
</feature>
<dbReference type="GO" id="GO:0046872">
    <property type="term" value="F:metal ion binding"/>
    <property type="evidence" value="ECO:0007669"/>
    <property type="project" value="UniProtKB-UniRule"/>
</dbReference>
<evidence type="ECO:0000256" key="6">
    <source>
        <dbReference type="ARBA" id="ARBA00022617"/>
    </source>
</evidence>
<dbReference type="InterPro" id="IPR008427">
    <property type="entry name" value="Extracellular_membr_CFEM_dom"/>
</dbReference>
<reference evidence="18" key="1">
    <citation type="submission" date="2023-06" db="EMBL/GenBank/DDBJ databases">
        <title>Genome-scale phylogeny and comparative genomics of the fungal order Sordariales.</title>
        <authorList>
            <consortium name="Lawrence Berkeley National Laboratory"/>
            <person name="Hensen N."/>
            <person name="Bonometti L."/>
            <person name="Westerberg I."/>
            <person name="Brannstrom I.O."/>
            <person name="Guillou S."/>
            <person name="Cros-Aarteil S."/>
            <person name="Calhoun S."/>
            <person name="Haridas S."/>
            <person name="Kuo A."/>
            <person name="Mondo S."/>
            <person name="Pangilinan J."/>
            <person name="Riley R."/>
            <person name="LaButti K."/>
            <person name="Andreopoulos B."/>
            <person name="Lipzen A."/>
            <person name="Chen C."/>
            <person name="Yanf M."/>
            <person name="Daum C."/>
            <person name="Ng V."/>
            <person name="Clum A."/>
            <person name="Steindorff A."/>
            <person name="Ohm R."/>
            <person name="Martin F."/>
            <person name="Silar P."/>
            <person name="Natvig D."/>
            <person name="Lalanne C."/>
            <person name="Gautier V."/>
            <person name="Ament-velasquez S.L."/>
            <person name="Kruys A."/>
            <person name="Hutchinson M.I."/>
            <person name="Powell A.J."/>
            <person name="Barry K."/>
            <person name="Miller A.N."/>
            <person name="Grigoriev I.V."/>
            <person name="Debuchy R."/>
            <person name="Gladieux P."/>
            <person name="Thoren M.H."/>
            <person name="Johannesson H."/>
        </authorList>
    </citation>
    <scope>NUCLEOTIDE SEQUENCE</scope>
    <source>
        <strain evidence="18">SMH3187-1</strain>
    </source>
</reference>
<comment type="similarity">
    <text evidence="3">Belongs to the RBT5 family.</text>
</comment>
<evidence type="ECO:0000313" key="19">
    <source>
        <dbReference type="Proteomes" id="UP001172155"/>
    </source>
</evidence>
<gene>
    <name evidence="18" type="ORF">B0T18DRAFT_412566</name>
</gene>
<accession>A0AA40K5M2</accession>
<dbReference type="PANTHER" id="PTHR37928">
    <property type="entry name" value="CFEM DOMAIN PROTEIN (AFU_ORTHOLOGUE AFUA_6G14090)"/>
    <property type="match status" value="1"/>
</dbReference>
<evidence type="ECO:0000256" key="10">
    <source>
        <dbReference type="ARBA" id="ARBA00023004"/>
    </source>
</evidence>
<keyword evidence="14" id="KW-0449">Lipoprotein</keyword>
<comment type="caution">
    <text evidence="15">Lacks conserved residue(s) required for the propagation of feature annotation.</text>
</comment>
<evidence type="ECO:0000256" key="2">
    <source>
        <dbReference type="ARBA" id="ARBA00004613"/>
    </source>
</evidence>
<feature type="binding site" description="axial binding residue" evidence="15">
    <location>
        <position position="43"/>
    </location>
    <ligand>
        <name>heme</name>
        <dbReference type="ChEBI" id="CHEBI:30413"/>
    </ligand>
    <ligandPart>
        <name>Fe</name>
        <dbReference type="ChEBI" id="CHEBI:18248"/>
    </ligandPart>
</feature>
<sequence>MKVFASLVTLALAAGAVAQAIPPCAQSCADPFLTNGIGGCGLDPGCICGDKSFIDGISCCVLDKCEAADQTSAVVFASVFCSANGVTTLPTTVGCATTGATGLPTTGTAAKTTSSSAPPPTGAAVGTTASLSTNYGPRQTAAGLGAIGGIVAAVAML</sequence>
<evidence type="ECO:0000256" key="5">
    <source>
        <dbReference type="ARBA" id="ARBA00022525"/>
    </source>
</evidence>
<comment type="subcellular location">
    <subcellularLocation>
        <location evidence="1">Cell membrane</location>
        <topology evidence="1">Lipid-anchor</topology>
        <topology evidence="1">GPI-anchor</topology>
    </subcellularLocation>
    <subcellularLocation>
        <location evidence="2">Secreted</location>
    </subcellularLocation>
</comment>
<evidence type="ECO:0000256" key="14">
    <source>
        <dbReference type="ARBA" id="ARBA00023288"/>
    </source>
</evidence>
<evidence type="ECO:0000256" key="11">
    <source>
        <dbReference type="ARBA" id="ARBA00023136"/>
    </source>
</evidence>
<dbReference type="GO" id="GO:0098552">
    <property type="term" value="C:side of membrane"/>
    <property type="evidence" value="ECO:0007669"/>
    <property type="project" value="UniProtKB-KW"/>
</dbReference>
<dbReference type="PANTHER" id="PTHR37928:SF2">
    <property type="entry name" value="GPI ANCHORED CFEM DOMAIN PROTEIN (AFU_ORTHOLOGUE AFUA_6G10580)"/>
    <property type="match status" value="1"/>
</dbReference>
<evidence type="ECO:0000256" key="12">
    <source>
        <dbReference type="ARBA" id="ARBA00023157"/>
    </source>
</evidence>
<keyword evidence="12 15" id="KW-1015">Disulfide bond</keyword>
<keyword evidence="7" id="KW-0336">GPI-anchor</keyword>
<feature type="disulfide bond" evidence="15">
    <location>
        <begin position="48"/>
        <end position="81"/>
    </location>
</feature>
<dbReference type="AlphaFoldDB" id="A0AA40K5M2"/>